<keyword evidence="11" id="KW-1185">Reference proteome</keyword>
<protein>
    <recommendedName>
        <fullName evidence="2 6">Transcription elongation factor GreA</fullName>
    </recommendedName>
</protein>
<keyword evidence="4 6" id="KW-0238">DNA-binding</keyword>
<dbReference type="Proteomes" id="UP000237350">
    <property type="component" value="Unassembled WGS sequence"/>
</dbReference>
<evidence type="ECO:0000256" key="7">
    <source>
        <dbReference type="SAM" id="Coils"/>
    </source>
</evidence>
<comment type="function">
    <text evidence="6">Necessary for efficient RNA polymerase transcription elongation past template-encoded arresting sites. The arresting sites in DNA have the property of trapping a certain fraction of elongating RNA polymerases that pass through, resulting in locked ternary complexes. Cleavage of the nascent transcript by cleavage factors such as GreA or GreB allows the resumption of elongation from the new 3'terminus. GreA releases sequences of 2 to 3 nucleotides.</text>
</comment>
<keyword evidence="10" id="KW-0251">Elongation factor</keyword>
<dbReference type="SUPFAM" id="SSF46557">
    <property type="entry name" value="GreA transcript cleavage protein, N-terminal domain"/>
    <property type="match status" value="1"/>
</dbReference>
<dbReference type="Pfam" id="PF03449">
    <property type="entry name" value="GreA_GreB_N"/>
    <property type="match status" value="1"/>
</dbReference>
<dbReference type="Pfam" id="PF01272">
    <property type="entry name" value="GreA_GreB"/>
    <property type="match status" value="1"/>
</dbReference>
<evidence type="ECO:0000259" key="8">
    <source>
        <dbReference type="Pfam" id="PF01272"/>
    </source>
</evidence>
<dbReference type="OrthoDB" id="9808774at2"/>
<proteinExistence type="inferred from homology"/>
<accession>A0A2S4K0C3</accession>
<reference evidence="11" key="1">
    <citation type="submission" date="2015-12" db="EMBL/GenBank/DDBJ databases">
        <authorList>
            <person name="Lodha T.D."/>
            <person name="Chintalapati S."/>
            <person name="Chintalapati V.R."/>
            <person name="Sravanthi T."/>
        </authorList>
    </citation>
    <scope>NUCLEOTIDE SEQUENCE [LARGE SCALE GENOMIC DNA]</scope>
    <source>
        <strain evidence="11">JC133</strain>
    </source>
</reference>
<dbReference type="GO" id="GO:0003677">
    <property type="term" value="F:DNA binding"/>
    <property type="evidence" value="ECO:0007669"/>
    <property type="project" value="UniProtKB-KW"/>
</dbReference>
<evidence type="ECO:0000256" key="2">
    <source>
        <dbReference type="ARBA" id="ARBA00013729"/>
    </source>
</evidence>
<keyword evidence="5 6" id="KW-0804">Transcription</keyword>
<dbReference type="GO" id="GO:0070063">
    <property type="term" value="F:RNA polymerase binding"/>
    <property type="evidence" value="ECO:0007669"/>
    <property type="project" value="InterPro"/>
</dbReference>
<evidence type="ECO:0000256" key="4">
    <source>
        <dbReference type="ARBA" id="ARBA00023125"/>
    </source>
</evidence>
<evidence type="ECO:0000313" key="10">
    <source>
        <dbReference type="EMBL" id="POR05209.1"/>
    </source>
</evidence>
<dbReference type="FunFam" id="1.10.287.180:FF:000001">
    <property type="entry name" value="Transcription elongation factor GreA"/>
    <property type="match status" value="1"/>
</dbReference>
<dbReference type="SUPFAM" id="SSF48452">
    <property type="entry name" value="TPR-like"/>
    <property type="match status" value="1"/>
</dbReference>
<dbReference type="NCBIfam" id="TIGR01462">
    <property type="entry name" value="greA"/>
    <property type="match status" value="1"/>
</dbReference>
<feature type="domain" description="Transcription elongation factor GreA/GreB C-terminal" evidence="8">
    <location>
        <begin position="823"/>
        <end position="896"/>
    </location>
</feature>
<name>A0A2S4K0C3_9SPIO</name>
<evidence type="ECO:0000256" key="3">
    <source>
        <dbReference type="ARBA" id="ARBA00023015"/>
    </source>
</evidence>
<dbReference type="NCBIfam" id="NF011309">
    <property type="entry name" value="PRK14720.1"/>
    <property type="match status" value="1"/>
</dbReference>
<comment type="caution">
    <text evidence="10">The sequence shown here is derived from an EMBL/GenBank/DDBJ whole genome shotgun (WGS) entry which is preliminary data.</text>
</comment>
<evidence type="ECO:0000313" key="11">
    <source>
        <dbReference type="Proteomes" id="UP000237350"/>
    </source>
</evidence>
<dbReference type="AlphaFoldDB" id="A0A2S4K0C3"/>
<dbReference type="Gene3D" id="1.25.40.10">
    <property type="entry name" value="Tetratricopeptide repeat domain"/>
    <property type="match status" value="1"/>
</dbReference>
<dbReference type="InterPro" id="IPR011990">
    <property type="entry name" value="TPR-like_helical_dom_sf"/>
</dbReference>
<evidence type="ECO:0000256" key="5">
    <source>
        <dbReference type="ARBA" id="ARBA00023163"/>
    </source>
</evidence>
<dbReference type="InterPro" id="IPR001437">
    <property type="entry name" value="Tscrpt_elong_fac_GreA/B_C"/>
</dbReference>
<keyword evidence="7" id="KW-0175">Coiled coil</keyword>
<dbReference type="InterPro" id="IPR036805">
    <property type="entry name" value="Tscrpt_elong_fac_GreA/B_N_sf"/>
</dbReference>
<evidence type="ECO:0000256" key="6">
    <source>
        <dbReference type="RuleBase" id="RU000556"/>
    </source>
</evidence>
<dbReference type="InterPro" id="IPR006359">
    <property type="entry name" value="Tscrpt_elong_fac_GreA"/>
</dbReference>
<dbReference type="InterPro" id="IPR036953">
    <property type="entry name" value="GreA/GreB_C_sf"/>
</dbReference>
<feature type="domain" description="Transcription elongation factor GreA/GreB N-terminal" evidence="9">
    <location>
        <begin position="746"/>
        <end position="814"/>
    </location>
</feature>
<dbReference type="EMBL" id="LPWH01000004">
    <property type="protein sequence ID" value="POR05209.1"/>
    <property type="molecule type" value="Genomic_DNA"/>
</dbReference>
<dbReference type="Gene3D" id="3.10.50.30">
    <property type="entry name" value="Transcription elongation factor, GreA/GreB, C-terminal domain"/>
    <property type="match status" value="1"/>
</dbReference>
<gene>
    <name evidence="10" type="ORF">AU468_01605</name>
</gene>
<dbReference type="RefSeq" id="WP_103679215.1">
    <property type="nucleotide sequence ID" value="NZ_LPWH01000004.1"/>
</dbReference>
<keyword evidence="3 6" id="KW-0805">Transcription regulation</keyword>
<dbReference type="SUPFAM" id="SSF54534">
    <property type="entry name" value="FKBP-like"/>
    <property type="match status" value="1"/>
</dbReference>
<dbReference type="InterPro" id="IPR022691">
    <property type="entry name" value="Tscrpt_elong_fac_GreA/B_N"/>
</dbReference>
<keyword evidence="10" id="KW-0648">Protein biosynthesis</keyword>
<dbReference type="GO" id="GO:0003746">
    <property type="term" value="F:translation elongation factor activity"/>
    <property type="evidence" value="ECO:0007669"/>
    <property type="project" value="UniProtKB-KW"/>
</dbReference>
<dbReference type="Gene3D" id="1.10.287.180">
    <property type="entry name" value="Transcription elongation factor, GreA/GreB, N-terminal domain"/>
    <property type="match status" value="1"/>
</dbReference>
<dbReference type="PANTHER" id="PTHR30437:SF4">
    <property type="entry name" value="TRANSCRIPTION ELONGATION FACTOR GREA"/>
    <property type="match status" value="1"/>
</dbReference>
<dbReference type="GO" id="GO:0006354">
    <property type="term" value="P:DNA-templated transcription elongation"/>
    <property type="evidence" value="ECO:0007669"/>
    <property type="project" value="TreeGrafter"/>
</dbReference>
<feature type="coiled-coil region" evidence="7">
    <location>
        <begin position="789"/>
        <end position="816"/>
    </location>
</feature>
<dbReference type="PANTHER" id="PTHR30437">
    <property type="entry name" value="TRANSCRIPTION ELONGATION FACTOR GREA"/>
    <property type="match status" value="1"/>
</dbReference>
<sequence>MPDLIQQLNELLNQEKWTRATLNNYTVSNFTELDGIIEQMQQNDLEDEARALCEEHLQHTKNSIIALYIAGVLDTSRQSVNDTNLVMLTQIFLDNHKWSIVEFLCNRILGFGENRTALRILAEVYHDDNQTEKLHQTWERLILVDYEEADIVRRLAELKEEAGDSLQATSYYKKALHRYITKKNFSSVKDIWHRLVALCPNETEFFYHAETKIARQISPDRAIQLLEDLYPPMKESGDWPRAIELLKRVLGYDPKNHWARKEIISCFEEHYSAHSNLAEYIRVSNLHQSWRPVHEAIADFEKHIAFDTGNFVFHRSWGIGRIREIKGDDITIDFAKKRGHRMSLKMAVNALDVLPKEHIWVLRAVWKRDKLKSLVKKNPVWALKTVIRSLGNAADIKRIKAELVPSILSPGEWTSWSTKAREELRTNSDFGMLPDKADHFTVRDHPVSFEEKTYNKFKGDKTFFDRVRTLEEFLTYVNNESAEGLDSEFFREMFDYFAATVRSSGSSNEYSISSLIVLTDLVAKYPFLQQDLELDFQAAYEQIENVEEVFSRIESTSLKKRFLGHLRAVDNNWAEVYAKLLPYYLSRDVLNELDRHGKRPIVLDFIARIFENYRTMRETFVWLVRHCDDAPWFEEMGLSQEKILLSMIHLYDLTFRDIDNRKEVSLNRKINKQIHSFLFRDKRLPRFIDEAEEESVSRIFTLISDVKDLDPKINVDLKQKVLNRFPDFHFYGEGEIDQATARKVLYCTTAMHEAKKAEYNHLQQVEVPQNSKEIEVARSYGDLKENAEYKAAMERQDSLNNRAARLKSELEQAREIDPSEVRNDEISVGTRVVLRDLLEDTELEYTILGPWESDPNKNVISYLSPLGNRLLRSKVGDELDFEINERRYHLRVESIEVSDLL</sequence>
<dbReference type="GO" id="GO:0032784">
    <property type="term" value="P:regulation of DNA-templated transcription elongation"/>
    <property type="evidence" value="ECO:0007669"/>
    <property type="project" value="InterPro"/>
</dbReference>
<dbReference type="InterPro" id="IPR023459">
    <property type="entry name" value="Tscrpt_elong_fac_GreA/B_fam"/>
</dbReference>
<organism evidence="10 11">
    <name type="scientific">Alkalispirochaeta sphaeroplastigenens</name>
    <dbReference type="NCBI Taxonomy" id="1187066"/>
    <lineage>
        <taxon>Bacteria</taxon>
        <taxon>Pseudomonadati</taxon>
        <taxon>Spirochaetota</taxon>
        <taxon>Spirochaetia</taxon>
        <taxon>Spirochaetales</taxon>
        <taxon>Spirochaetaceae</taxon>
        <taxon>Alkalispirochaeta</taxon>
    </lineage>
</organism>
<evidence type="ECO:0000259" key="9">
    <source>
        <dbReference type="Pfam" id="PF03449"/>
    </source>
</evidence>
<evidence type="ECO:0000256" key="1">
    <source>
        <dbReference type="ARBA" id="ARBA00008213"/>
    </source>
</evidence>
<comment type="similarity">
    <text evidence="1 6">Belongs to the GreA/GreB family.</text>
</comment>